<dbReference type="SUPFAM" id="SSF69593">
    <property type="entry name" value="Glycerol-3-phosphate (1)-acyltransferase"/>
    <property type="match status" value="1"/>
</dbReference>
<protein>
    <recommendedName>
        <fullName evidence="1">Phospholipid/glycerol acyltransferase domain-containing protein</fullName>
    </recommendedName>
</protein>
<dbReference type="HOGENOM" id="CLU_061982_0_0_6"/>
<dbReference type="GO" id="GO:0016746">
    <property type="term" value="F:acyltransferase activity"/>
    <property type="evidence" value="ECO:0007669"/>
    <property type="project" value="InterPro"/>
</dbReference>
<dbReference type="Pfam" id="PF01553">
    <property type="entry name" value="Acyltransferase"/>
    <property type="match status" value="1"/>
</dbReference>
<dbReference type="GO" id="GO:0019698">
    <property type="term" value="P:D-galacturonate catabolic process"/>
    <property type="evidence" value="ECO:0007669"/>
    <property type="project" value="TreeGrafter"/>
</dbReference>
<accession>M5DQQ7</accession>
<dbReference type="PANTHER" id="PTHR30068">
    <property type="entry name" value="URONATE ISOMERASE"/>
    <property type="match status" value="1"/>
</dbReference>
<dbReference type="STRING" id="187493.CN03_12985"/>
<gene>
    <name evidence="2" type="ORF">TOL_1043</name>
</gene>
<dbReference type="AlphaFoldDB" id="M5DQQ7"/>
<dbReference type="InterPro" id="IPR002123">
    <property type="entry name" value="Plipid/glycerol_acylTrfase"/>
</dbReference>
<dbReference type="GO" id="GO:0042840">
    <property type="term" value="P:D-glucuronate catabolic process"/>
    <property type="evidence" value="ECO:0007669"/>
    <property type="project" value="TreeGrafter"/>
</dbReference>
<dbReference type="Proteomes" id="UP000011866">
    <property type="component" value="Chromosome"/>
</dbReference>
<dbReference type="PANTHER" id="PTHR30068:SF3">
    <property type="entry name" value="PHOSPHOLIPID_GLYCEROL ACYLTRANSFERASE DOMAIN-CONTAINING PROTEIN"/>
    <property type="match status" value="1"/>
</dbReference>
<proteinExistence type="predicted"/>
<keyword evidence="3" id="KW-1185">Reference proteome</keyword>
<feature type="domain" description="Phospholipid/glycerol acyltransferase" evidence="1">
    <location>
        <begin position="88"/>
        <end position="191"/>
    </location>
</feature>
<dbReference type="EMBL" id="HF680312">
    <property type="protein sequence ID" value="CCU71477.1"/>
    <property type="molecule type" value="Genomic_DNA"/>
</dbReference>
<evidence type="ECO:0000313" key="3">
    <source>
        <dbReference type="Proteomes" id="UP000011866"/>
    </source>
</evidence>
<evidence type="ECO:0000259" key="1">
    <source>
        <dbReference type="Pfam" id="PF01553"/>
    </source>
</evidence>
<dbReference type="eggNOG" id="COG2937">
    <property type="taxonomic scope" value="Bacteria"/>
</dbReference>
<evidence type="ECO:0000313" key="2">
    <source>
        <dbReference type="EMBL" id="CCU71477.1"/>
    </source>
</evidence>
<sequence length="380" mass="42819">MHDPYFDIRPYNDNEVSGVITRLSQSLELRRALVGYRFPSSPAWTRPALYWLVGWHLRRRLGAMTSVDEVQTWLVRWIEELINKTTSRVEVAGLDDMASGASYLWLSNHRDIAMDPTLINFSLHRQGWPTARIAIGDNLLHNPVLADVMRLNKSFVVKRSAASKREKLTELQRLSGYIKQSLDQGHSVWLAQREGRAKDSRDKTDTAVLKMLALSGRELKDDFTTTLTSLRPVPVLVQYEWDPCDVLKARELVARADGSSYAKAANEDTQSVIRGLTGYKGHVRVCFGSPLKDDMLADAHAMAAEIDRQIKALAVVMPVHRAALSLLQRHFNLATDVNPGQVDEACCRALLSRVQNEPEAVVRRLLLNYAAPLIEDETLI</sequence>
<reference evidence="2 3" key="1">
    <citation type="journal article" date="2013" name="Genome Announc.">
        <title>Genome Sequence of Thalassolituus oleivorans MIL-1 (DSM 14913T).</title>
        <authorList>
            <person name="Golyshin P.N."/>
            <person name="Werner J."/>
            <person name="Chernikova T.N."/>
            <person name="Tran H."/>
            <person name="Ferrer M."/>
            <person name="Yakimov M.M."/>
            <person name="Teeling H."/>
            <person name="Golyshina O.V."/>
        </authorList>
    </citation>
    <scope>NUCLEOTIDE SEQUENCE [LARGE SCALE GENOMIC DNA]</scope>
    <source>
        <strain evidence="2 3">MIL-1</strain>
    </source>
</reference>
<organism evidence="2 3">
    <name type="scientific">Thalassolituus oleivorans MIL-1</name>
    <dbReference type="NCBI Taxonomy" id="1298593"/>
    <lineage>
        <taxon>Bacteria</taxon>
        <taxon>Pseudomonadati</taxon>
        <taxon>Pseudomonadota</taxon>
        <taxon>Gammaproteobacteria</taxon>
        <taxon>Oceanospirillales</taxon>
        <taxon>Oceanospirillaceae</taxon>
        <taxon>Thalassolituus</taxon>
    </lineage>
</organism>
<dbReference type="PATRIC" id="fig|1298593.3.peg.1008"/>
<name>M5DQQ7_9GAMM</name>
<dbReference type="KEGG" id="tol:TOL_1043"/>